<keyword evidence="5" id="KW-0732">Signal</keyword>
<name>A0ABD3LVT4_EUCGL</name>
<evidence type="ECO:0000256" key="2">
    <source>
        <dbReference type="ARBA" id="ARBA00009178"/>
    </source>
</evidence>
<dbReference type="GO" id="GO:0005179">
    <property type="term" value="F:hormone activity"/>
    <property type="evidence" value="ECO:0007669"/>
    <property type="project" value="UniProtKB-KW"/>
</dbReference>
<keyword evidence="8" id="KW-1185">Reference proteome</keyword>
<keyword evidence="3" id="KW-0964">Secreted</keyword>
<evidence type="ECO:0000256" key="4">
    <source>
        <dbReference type="ARBA" id="ARBA00022702"/>
    </source>
</evidence>
<evidence type="ECO:0000313" key="7">
    <source>
        <dbReference type="EMBL" id="KAL3754718.1"/>
    </source>
</evidence>
<evidence type="ECO:0000256" key="6">
    <source>
        <dbReference type="ARBA" id="ARBA00023157"/>
    </source>
</evidence>
<sequence length="59" mass="6904">MSWRVLTHSGKYISYSVLKKDNVPCDHRGKSYYNCAKFDKANPYKWGFSTITHCVRSID</sequence>
<dbReference type="AlphaFoldDB" id="A0ABD3LVT4"/>
<dbReference type="PANTHER" id="PTHR33136">
    <property type="entry name" value="RAPID ALKALINIZATION FACTOR-LIKE"/>
    <property type="match status" value="1"/>
</dbReference>
<comment type="similarity">
    <text evidence="2">Belongs to the plant rapid alkalinization factor (RALF) family.</text>
</comment>
<evidence type="ECO:0000256" key="3">
    <source>
        <dbReference type="ARBA" id="ARBA00022525"/>
    </source>
</evidence>
<gene>
    <name evidence="7" type="ORF">ACJRO7_001906</name>
</gene>
<accession>A0ABD3LVT4</accession>
<dbReference type="GO" id="GO:0040008">
    <property type="term" value="P:regulation of growth"/>
    <property type="evidence" value="ECO:0007669"/>
    <property type="project" value="UniProtKB-ARBA"/>
</dbReference>
<dbReference type="GO" id="GO:0005576">
    <property type="term" value="C:extracellular region"/>
    <property type="evidence" value="ECO:0007669"/>
    <property type="project" value="UniProtKB-SubCell"/>
</dbReference>
<comment type="subcellular location">
    <subcellularLocation>
        <location evidence="1">Secreted</location>
    </subcellularLocation>
</comment>
<proteinExistence type="inferred from homology"/>
<evidence type="ECO:0000256" key="1">
    <source>
        <dbReference type="ARBA" id="ARBA00004613"/>
    </source>
</evidence>
<comment type="caution">
    <text evidence="7">The sequence shown here is derived from an EMBL/GenBank/DDBJ whole genome shotgun (WGS) entry which is preliminary data.</text>
</comment>
<reference evidence="7 8" key="1">
    <citation type="submission" date="2024-11" db="EMBL/GenBank/DDBJ databases">
        <title>Chromosome-level genome assembly of Eucalyptus globulus Labill. provides insights into its genome evolution.</title>
        <authorList>
            <person name="Li X."/>
        </authorList>
    </citation>
    <scope>NUCLEOTIDE SEQUENCE [LARGE SCALE GENOMIC DNA]</scope>
    <source>
        <strain evidence="7">CL2024</strain>
        <tissue evidence="7">Fresh tender leaves</tissue>
    </source>
</reference>
<evidence type="ECO:0000313" key="8">
    <source>
        <dbReference type="Proteomes" id="UP001634007"/>
    </source>
</evidence>
<dbReference type="PANTHER" id="PTHR33136:SF89">
    <property type="entry name" value="PROTEIN RALF-LIKE 19"/>
    <property type="match status" value="1"/>
</dbReference>
<dbReference type="Pfam" id="PF05498">
    <property type="entry name" value="RALF"/>
    <property type="match status" value="1"/>
</dbReference>
<dbReference type="InterPro" id="IPR008801">
    <property type="entry name" value="RALF"/>
</dbReference>
<organism evidence="7 8">
    <name type="scientific">Eucalyptus globulus</name>
    <name type="common">Tasmanian blue gum</name>
    <dbReference type="NCBI Taxonomy" id="34317"/>
    <lineage>
        <taxon>Eukaryota</taxon>
        <taxon>Viridiplantae</taxon>
        <taxon>Streptophyta</taxon>
        <taxon>Embryophyta</taxon>
        <taxon>Tracheophyta</taxon>
        <taxon>Spermatophyta</taxon>
        <taxon>Magnoliopsida</taxon>
        <taxon>eudicotyledons</taxon>
        <taxon>Gunneridae</taxon>
        <taxon>Pentapetalae</taxon>
        <taxon>rosids</taxon>
        <taxon>malvids</taxon>
        <taxon>Myrtales</taxon>
        <taxon>Myrtaceae</taxon>
        <taxon>Myrtoideae</taxon>
        <taxon>Eucalypteae</taxon>
        <taxon>Eucalyptus</taxon>
    </lineage>
</organism>
<keyword evidence="4" id="KW-0372">Hormone</keyword>
<dbReference type="Proteomes" id="UP001634007">
    <property type="component" value="Unassembled WGS sequence"/>
</dbReference>
<dbReference type="EMBL" id="JBJKBG010000001">
    <property type="protein sequence ID" value="KAL3754718.1"/>
    <property type="molecule type" value="Genomic_DNA"/>
</dbReference>
<evidence type="ECO:0000256" key="5">
    <source>
        <dbReference type="ARBA" id="ARBA00022729"/>
    </source>
</evidence>
<protein>
    <submittedName>
        <fullName evidence="7">Uncharacterized protein</fullName>
    </submittedName>
</protein>
<keyword evidence="6" id="KW-1015">Disulfide bond</keyword>